<dbReference type="EMBL" id="CP121472">
    <property type="protein sequence ID" value="WPL18315.1"/>
    <property type="molecule type" value="Genomic_DNA"/>
</dbReference>
<dbReference type="RefSeq" id="WP_328984083.1">
    <property type="nucleotide sequence ID" value="NZ_CP121472.1"/>
</dbReference>
<accession>A0ABZ0SCJ6</accession>
<evidence type="ECO:0000313" key="1">
    <source>
        <dbReference type="EMBL" id="WPL18315.1"/>
    </source>
</evidence>
<dbReference type="Proteomes" id="UP001432180">
    <property type="component" value="Chromosome"/>
</dbReference>
<reference evidence="1 2" key="1">
    <citation type="journal article" date="2023" name="Microorganisms">
        <title>Thiorhodovibrio frisius and Trv. litoralis spp. nov., Two Novel Members from a Clade of Fastidious Purple Sulfur Bacteria That Exhibit Unique Red-Shifted Light-Harvesting Capabilities.</title>
        <authorList>
            <person name="Methner A."/>
            <person name="Kuzyk S.B."/>
            <person name="Petersen J."/>
            <person name="Bauer S."/>
            <person name="Brinkmann H."/>
            <person name="Sichau K."/>
            <person name="Wanner G."/>
            <person name="Wolf J."/>
            <person name="Neumann-Schaal M."/>
            <person name="Henke P."/>
            <person name="Tank M."/>
            <person name="Sproer C."/>
            <person name="Bunk B."/>
            <person name="Overmann J."/>
        </authorList>
    </citation>
    <scope>NUCLEOTIDE SEQUENCE [LARGE SCALE GENOMIC DNA]</scope>
    <source>
        <strain evidence="1 2">DSM 6702</strain>
    </source>
</reference>
<proteinExistence type="predicted"/>
<evidence type="ECO:0000313" key="2">
    <source>
        <dbReference type="Proteomes" id="UP001432180"/>
    </source>
</evidence>
<gene>
    <name evidence="1" type="ORF">Thiowin_03385</name>
</gene>
<protein>
    <submittedName>
        <fullName evidence="1">Uncharacterized protein</fullName>
    </submittedName>
</protein>
<keyword evidence="2" id="KW-1185">Reference proteome</keyword>
<sequence>MSALLEYWFIERFRTLSIKEIRDMFQMLTPLQETRAYQEIFSEGEIEGEIKGKTD</sequence>
<organism evidence="1 2">
    <name type="scientific">Thiorhodovibrio winogradskyi</name>
    <dbReference type="NCBI Taxonomy" id="77007"/>
    <lineage>
        <taxon>Bacteria</taxon>
        <taxon>Pseudomonadati</taxon>
        <taxon>Pseudomonadota</taxon>
        <taxon>Gammaproteobacteria</taxon>
        <taxon>Chromatiales</taxon>
        <taxon>Chromatiaceae</taxon>
        <taxon>Thiorhodovibrio</taxon>
    </lineage>
</organism>
<name>A0ABZ0SCJ6_9GAMM</name>